<keyword evidence="8" id="KW-0297">G-protein coupled receptor</keyword>
<dbReference type="PROSITE" id="PS50227">
    <property type="entry name" value="G_PROTEIN_RECEP_F2_3"/>
    <property type="match status" value="1"/>
</dbReference>
<dbReference type="InterPro" id="IPR007110">
    <property type="entry name" value="Ig-like_dom"/>
</dbReference>
<dbReference type="PANTHER" id="PTHR45930">
    <property type="entry name" value="G-PROTEIN COUPLED RECEPTOR 124-LIKE PROTEIN"/>
    <property type="match status" value="1"/>
</dbReference>
<dbReference type="PROSITE" id="PS50261">
    <property type="entry name" value="G_PROTEIN_RECEP_F2_4"/>
    <property type="match status" value="1"/>
</dbReference>
<dbReference type="InterPro" id="IPR017981">
    <property type="entry name" value="GPCR_2-like_7TM"/>
</dbReference>
<feature type="transmembrane region" description="Helical" evidence="15">
    <location>
        <begin position="568"/>
        <end position="591"/>
    </location>
</feature>
<dbReference type="Proteomes" id="UP000694523">
    <property type="component" value="Unplaced"/>
</dbReference>
<dbReference type="InterPro" id="IPR013783">
    <property type="entry name" value="Ig-like_fold"/>
</dbReference>
<dbReference type="Gene3D" id="3.80.10.10">
    <property type="entry name" value="Ribonuclease Inhibitor"/>
    <property type="match status" value="1"/>
</dbReference>
<organism evidence="20 21">
    <name type="scientific">Neogobius melanostomus</name>
    <name type="common">round goby</name>
    <dbReference type="NCBI Taxonomy" id="47308"/>
    <lineage>
        <taxon>Eukaryota</taxon>
        <taxon>Metazoa</taxon>
        <taxon>Chordata</taxon>
        <taxon>Craniata</taxon>
        <taxon>Vertebrata</taxon>
        <taxon>Euteleostomi</taxon>
        <taxon>Actinopterygii</taxon>
        <taxon>Neopterygii</taxon>
        <taxon>Teleostei</taxon>
        <taxon>Neoteleostei</taxon>
        <taxon>Acanthomorphata</taxon>
        <taxon>Gobiaria</taxon>
        <taxon>Gobiiformes</taxon>
        <taxon>Gobioidei</taxon>
        <taxon>Gobiidae</taxon>
        <taxon>Benthophilinae</taxon>
        <taxon>Neogobiini</taxon>
        <taxon>Neogobius</taxon>
    </lineage>
</organism>
<dbReference type="PANTHER" id="PTHR45930:SF1">
    <property type="entry name" value="ADHESION G PROTEIN-COUPLED RECEPTOR A2"/>
    <property type="match status" value="1"/>
</dbReference>
<dbReference type="SUPFAM" id="SSF111418">
    <property type="entry name" value="Hormone receptor domain"/>
    <property type="match status" value="1"/>
</dbReference>
<evidence type="ECO:0000256" key="9">
    <source>
        <dbReference type="ARBA" id="ARBA00023136"/>
    </source>
</evidence>
<dbReference type="InterPro" id="IPR032675">
    <property type="entry name" value="LRR_dom_sf"/>
</dbReference>
<evidence type="ECO:0000256" key="13">
    <source>
        <dbReference type="ARBA" id="ARBA00023224"/>
    </source>
</evidence>
<feature type="transmembrane region" description="Helical" evidence="15">
    <location>
        <begin position="651"/>
        <end position="672"/>
    </location>
</feature>
<dbReference type="InterPro" id="IPR036445">
    <property type="entry name" value="GPCR_2_extracell_dom_sf"/>
</dbReference>
<dbReference type="GO" id="GO:0007417">
    <property type="term" value="P:central nervous system development"/>
    <property type="evidence" value="ECO:0007669"/>
    <property type="project" value="TreeGrafter"/>
</dbReference>
<keyword evidence="5 16" id="KW-0732">Signal</keyword>
<evidence type="ECO:0000256" key="10">
    <source>
        <dbReference type="ARBA" id="ARBA00023157"/>
    </source>
</evidence>
<reference evidence="20" key="2">
    <citation type="submission" date="2025-09" db="UniProtKB">
        <authorList>
            <consortium name="Ensembl"/>
        </authorList>
    </citation>
    <scope>IDENTIFICATION</scope>
</reference>
<dbReference type="SUPFAM" id="SSF52058">
    <property type="entry name" value="L domain-like"/>
    <property type="match status" value="1"/>
</dbReference>
<evidence type="ECO:0000313" key="21">
    <source>
        <dbReference type="Proteomes" id="UP000694523"/>
    </source>
</evidence>
<keyword evidence="6" id="KW-0677">Repeat</keyword>
<dbReference type="InterPro" id="IPR051963">
    <property type="entry name" value="Adhesion_GPCR_A"/>
</dbReference>
<dbReference type="Gene3D" id="1.20.1070.10">
    <property type="entry name" value="Rhodopsin 7-helix transmembrane proteins"/>
    <property type="match status" value="1"/>
</dbReference>
<dbReference type="InterPro" id="IPR001611">
    <property type="entry name" value="Leu-rich_rpt"/>
</dbReference>
<keyword evidence="3" id="KW-0433">Leucine-rich repeat</keyword>
<dbReference type="InterPro" id="IPR001879">
    <property type="entry name" value="GPCR_2_extracellular_dom"/>
</dbReference>
<feature type="transmembrane region" description="Helical" evidence="15">
    <location>
        <begin position="603"/>
        <end position="624"/>
    </location>
</feature>
<keyword evidence="10" id="KW-1015">Disulfide bond</keyword>
<dbReference type="Gene3D" id="2.60.40.10">
    <property type="entry name" value="Immunoglobulins"/>
    <property type="match status" value="1"/>
</dbReference>
<feature type="domain" description="Ig-like" evidence="19">
    <location>
        <begin position="222"/>
        <end position="324"/>
    </location>
</feature>
<dbReference type="GO" id="GO:0090263">
    <property type="term" value="P:positive regulation of canonical Wnt signaling pathway"/>
    <property type="evidence" value="ECO:0007669"/>
    <property type="project" value="TreeGrafter"/>
</dbReference>
<dbReference type="InterPro" id="IPR003599">
    <property type="entry name" value="Ig_sub"/>
</dbReference>
<dbReference type="GO" id="GO:0005886">
    <property type="term" value="C:plasma membrane"/>
    <property type="evidence" value="ECO:0007669"/>
    <property type="project" value="TreeGrafter"/>
</dbReference>
<keyword evidence="21" id="KW-1185">Reference proteome</keyword>
<feature type="region of interest" description="Disordered" evidence="14">
    <location>
        <begin position="988"/>
        <end position="1028"/>
    </location>
</feature>
<feature type="domain" description="G-protein coupled receptors family 2 profile 2" evidence="18">
    <location>
        <begin position="529"/>
        <end position="822"/>
    </location>
</feature>
<comment type="similarity">
    <text evidence="2">Belongs to the G-protein coupled receptor 2 family. Adhesion G-protein coupled receptor (ADGR) subfamily.</text>
</comment>
<dbReference type="Gene3D" id="4.10.1240.10">
    <property type="entry name" value="GPCR, family 2, extracellular hormone receptor domain"/>
    <property type="match status" value="1"/>
</dbReference>
<keyword evidence="11" id="KW-0675">Receptor</keyword>
<protein>
    <submittedName>
        <fullName evidence="20">Adhesion G protein-coupled receptor A2</fullName>
    </submittedName>
</protein>
<evidence type="ECO:0000256" key="16">
    <source>
        <dbReference type="SAM" id="SignalP"/>
    </source>
</evidence>
<feature type="compositionally biased region" description="Polar residues" evidence="14">
    <location>
        <begin position="909"/>
        <end position="940"/>
    </location>
</feature>
<evidence type="ECO:0000256" key="8">
    <source>
        <dbReference type="ARBA" id="ARBA00023040"/>
    </source>
</evidence>
<keyword evidence="7 15" id="KW-1133">Transmembrane helix</keyword>
<feature type="signal peptide" evidence="16">
    <location>
        <begin position="1"/>
        <end position="37"/>
    </location>
</feature>
<dbReference type="Ensembl" id="ENSNMLT00000003642.1">
    <property type="protein sequence ID" value="ENSNMLP00000003172.1"/>
    <property type="gene ID" value="ENSNMLG00000002171.1"/>
</dbReference>
<dbReference type="PROSITE" id="PS51450">
    <property type="entry name" value="LRR"/>
    <property type="match status" value="2"/>
</dbReference>
<proteinExistence type="inferred from homology"/>
<feature type="transmembrane region" description="Helical" evidence="15">
    <location>
        <begin position="692"/>
        <end position="712"/>
    </location>
</feature>
<evidence type="ECO:0000256" key="15">
    <source>
        <dbReference type="SAM" id="Phobius"/>
    </source>
</evidence>
<accession>A0A8C6WFJ5</accession>
<dbReference type="InterPro" id="IPR003591">
    <property type="entry name" value="Leu-rich_rpt_typical-subtyp"/>
</dbReference>
<dbReference type="InterPro" id="IPR017983">
    <property type="entry name" value="GPCR_2_secretin-like_CS"/>
</dbReference>
<evidence type="ECO:0000256" key="7">
    <source>
        <dbReference type="ARBA" id="ARBA00022989"/>
    </source>
</evidence>
<dbReference type="Pfam" id="PF00002">
    <property type="entry name" value="7tm_2"/>
    <property type="match status" value="1"/>
</dbReference>
<evidence type="ECO:0000313" key="20">
    <source>
        <dbReference type="Ensembl" id="ENSNMLP00000003172.1"/>
    </source>
</evidence>
<evidence type="ECO:0000256" key="12">
    <source>
        <dbReference type="ARBA" id="ARBA00023180"/>
    </source>
</evidence>
<feature type="compositionally biased region" description="Polar residues" evidence="14">
    <location>
        <begin position="1015"/>
        <end position="1024"/>
    </location>
</feature>
<dbReference type="InterPro" id="IPR000832">
    <property type="entry name" value="GPCR_2_secretin-like"/>
</dbReference>
<keyword evidence="12" id="KW-0325">Glycoprotein</keyword>
<feature type="domain" description="G-protein coupled receptors family 2 profile 1" evidence="17">
    <location>
        <begin position="307"/>
        <end position="401"/>
    </location>
</feature>
<dbReference type="Pfam" id="PF13855">
    <property type="entry name" value="LRR_8"/>
    <property type="match status" value="1"/>
</dbReference>
<evidence type="ECO:0000256" key="6">
    <source>
        <dbReference type="ARBA" id="ARBA00022737"/>
    </source>
</evidence>
<name>A0A8C6WFJ5_9GOBI</name>
<dbReference type="GO" id="GO:0002040">
    <property type="term" value="P:sprouting angiogenesis"/>
    <property type="evidence" value="ECO:0007669"/>
    <property type="project" value="TreeGrafter"/>
</dbReference>
<evidence type="ECO:0000256" key="5">
    <source>
        <dbReference type="ARBA" id="ARBA00022729"/>
    </source>
</evidence>
<dbReference type="GO" id="GO:1990909">
    <property type="term" value="C:Wnt signalosome"/>
    <property type="evidence" value="ECO:0007669"/>
    <property type="project" value="TreeGrafter"/>
</dbReference>
<dbReference type="PROSITE" id="PS50835">
    <property type="entry name" value="IG_LIKE"/>
    <property type="match status" value="1"/>
</dbReference>
<feature type="region of interest" description="Disordered" evidence="14">
    <location>
        <begin position="872"/>
        <end position="892"/>
    </location>
</feature>
<evidence type="ECO:0000256" key="14">
    <source>
        <dbReference type="SAM" id="MobiDB-lite"/>
    </source>
</evidence>
<comment type="subcellular location">
    <subcellularLocation>
        <location evidence="1">Membrane</location>
        <topology evidence="1">Multi-pass membrane protein</topology>
    </subcellularLocation>
</comment>
<dbReference type="PROSITE" id="PS00650">
    <property type="entry name" value="G_PROTEIN_RECEP_F2_2"/>
    <property type="match status" value="1"/>
</dbReference>
<dbReference type="GO" id="GO:0007166">
    <property type="term" value="P:cell surface receptor signaling pathway"/>
    <property type="evidence" value="ECO:0007669"/>
    <property type="project" value="InterPro"/>
</dbReference>
<dbReference type="SMART" id="SM00409">
    <property type="entry name" value="IG"/>
    <property type="match status" value="1"/>
</dbReference>
<evidence type="ECO:0000256" key="3">
    <source>
        <dbReference type="ARBA" id="ARBA00022614"/>
    </source>
</evidence>
<keyword evidence="4 15" id="KW-0812">Transmembrane</keyword>
<feature type="transmembrane region" description="Helical" evidence="15">
    <location>
        <begin position="797"/>
        <end position="816"/>
    </location>
</feature>
<evidence type="ECO:0000259" key="17">
    <source>
        <dbReference type="PROSITE" id="PS50227"/>
    </source>
</evidence>
<dbReference type="InterPro" id="IPR036179">
    <property type="entry name" value="Ig-like_dom_sf"/>
</dbReference>
<keyword evidence="13" id="KW-0807">Transducer</keyword>
<evidence type="ECO:0000259" key="18">
    <source>
        <dbReference type="PROSITE" id="PS50261"/>
    </source>
</evidence>
<feature type="region of interest" description="Disordered" evidence="14">
    <location>
        <begin position="1073"/>
        <end position="1097"/>
    </location>
</feature>
<evidence type="ECO:0000256" key="1">
    <source>
        <dbReference type="ARBA" id="ARBA00004141"/>
    </source>
</evidence>
<dbReference type="SUPFAM" id="SSF48726">
    <property type="entry name" value="Immunoglobulin"/>
    <property type="match status" value="1"/>
</dbReference>
<evidence type="ECO:0000256" key="2">
    <source>
        <dbReference type="ARBA" id="ARBA00007343"/>
    </source>
</evidence>
<feature type="transmembrane region" description="Helical" evidence="15">
    <location>
        <begin position="535"/>
        <end position="556"/>
    </location>
</feature>
<dbReference type="InterPro" id="IPR058808">
    <property type="entry name" value="GAIN_ADGRA2/3"/>
</dbReference>
<dbReference type="SMART" id="SM00369">
    <property type="entry name" value="LRR_TYP"/>
    <property type="match status" value="3"/>
</dbReference>
<feature type="compositionally biased region" description="Low complexity" evidence="14">
    <location>
        <begin position="877"/>
        <end position="892"/>
    </location>
</feature>
<feature type="transmembrane region" description="Helical" evidence="15">
    <location>
        <begin position="768"/>
        <end position="791"/>
    </location>
</feature>
<feature type="region of interest" description="Disordered" evidence="14">
    <location>
        <begin position="909"/>
        <end position="970"/>
    </location>
</feature>
<evidence type="ECO:0000256" key="4">
    <source>
        <dbReference type="ARBA" id="ARBA00022692"/>
    </source>
</evidence>
<dbReference type="AlphaFoldDB" id="A0A8C6WFJ5"/>
<dbReference type="Pfam" id="PF26588">
    <property type="entry name" value="GAIN_ADGRA3"/>
    <property type="match status" value="1"/>
</dbReference>
<reference evidence="20" key="1">
    <citation type="submission" date="2025-08" db="UniProtKB">
        <authorList>
            <consortium name="Ensembl"/>
        </authorList>
    </citation>
    <scope>IDENTIFICATION</scope>
</reference>
<feature type="chain" id="PRO_5034745946" evidence="16">
    <location>
        <begin position="38"/>
        <end position="1097"/>
    </location>
</feature>
<sequence>VHSGGRVFPRTMCGIPARLVVVLMLLFFALPLKLARSQSVCPGPIASTGGCSCTDDRSKGHGVQAVGRRVSCSKEELSEPPDPSLLPNRTVTLVLSHNKIRVLRNGSFIGLSSLEKLDLSNNRIGCLTADMFQGLTNLTKLNLSGNIISTVDPGVFQELPFLKQVNFNSDYLVCDCGLRWVPGFFRTSSARLSDETLCAFPSSLRGKPLRGLSVNQLNCDGPLELHTHSLLPSQRQVVFKGDRLPFHCTAALVDKITTLYWLHNGRIVTSDPDMSIQLENSVVHDCTFITSELLLYDVHVEASGEWECVVATGRGNVSRSVEIVVLENSASFCPEEKVINNRGEFRWPRTLAGITSHQYCLQLRYPSLSVEGGMEQKKASRNCDRSGRWQEGNYTNCHYTNGITRVLHTFILRPINVSNAVTMAHQVRTYTLEAAGFTDSVDVLYVAQLMDKFMEYIVQLRELSEVLVEMGSNLMQVDDQILALAQKEKRACSSIVYSLETLAWPQLHSHAQDFSMEVPDFPNSLSVSVTVLHPVVYACTAVLLLCLFTIIITHILHHSSIHISRKSWHTLLNTCFHIAMTTAIYAGGIGLTSYPAVCQAVGIALHYSSLSTLLWIGVSARVIYKETLWRLPQHQDAEAAAPPTQRPMLRFYLIAGGVPLIICGITAAVNVHNYGDNSPYCWLLWRPSLGSFFVPASLVVFVTWVYFLCTVFRLRRRVAKECTGTTLSSPVTESQPALAGSTSLLSTDSVVGPITPAVEDQYSLKTQFTVLVITHFLFVLLWCCGAMAVWLTGNTGLMFSCLYGVAATALGVLLMVHHCFRRQDVQASWQACCPGYQRPHPTSTYTHTCTTVSGVHTSEQGSQLFINCHPPADTHNSSSARSSSTPSGISSVGPGPCKLTNLLQVAQDSSNNTTRPVGNVSVSTDNISKPANNVHPSITSAPVHPQRRKITSRTKQANSQYHHRSEGRAHYRHKALRTVAAGGSLGALGLTESQEGSDGGSSGSRKPFPLPSAASRATHSNQRRCASRDNVKLAAAVERDGKRCSYPLNCITTTVPGAANGTLKNSVLELEQDMSGTEHSHSSSGMKSGLWKSETTV</sequence>
<keyword evidence="9 15" id="KW-0472">Membrane</keyword>
<evidence type="ECO:0000259" key="19">
    <source>
        <dbReference type="PROSITE" id="PS50835"/>
    </source>
</evidence>
<evidence type="ECO:0000256" key="11">
    <source>
        <dbReference type="ARBA" id="ARBA00023170"/>
    </source>
</evidence>
<dbReference type="GO" id="GO:0004930">
    <property type="term" value="F:G protein-coupled receptor activity"/>
    <property type="evidence" value="ECO:0007669"/>
    <property type="project" value="UniProtKB-KW"/>
</dbReference>